<protein>
    <submittedName>
        <fullName evidence="1">Uncharacterized protein</fullName>
    </submittedName>
</protein>
<evidence type="ECO:0000313" key="1">
    <source>
        <dbReference type="EMBL" id="JAS51402.1"/>
    </source>
</evidence>
<organism evidence="1">
    <name type="scientific">Cuerna arida</name>
    <dbReference type="NCBI Taxonomy" id="1464854"/>
    <lineage>
        <taxon>Eukaryota</taxon>
        <taxon>Metazoa</taxon>
        <taxon>Ecdysozoa</taxon>
        <taxon>Arthropoda</taxon>
        <taxon>Hexapoda</taxon>
        <taxon>Insecta</taxon>
        <taxon>Pterygota</taxon>
        <taxon>Neoptera</taxon>
        <taxon>Paraneoptera</taxon>
        <taxon>Hemiptera</taxon>
        <taxon>Auchenorrhyncha</taxon>
        <taxon>Membracoidea</taxon>
        <taxon>Cicadellidae</taxon>
        <taxon>Cicadellinae</taxon>
        <taxon>Proconiini</taxon>
        <taxon>Cuerna</taxon>
    </lineage>
</organism>
<sequence length="189" mass="20993">HQSPPRCNIEEVQQLVQNYLEYNSIHHNSGDPDIPSEQSSSFLYQETKTVNNRWNDAKEFKTGDNVDMYRNPSPPLTPNTILPPSPCPAVTTVDTTAPSDPVTSDTIAESSVAATSSRPSTEVVRQMKKKKTVSKMKHFEKLLTAVVKNQVKLSKNLRKMAVIGERVAELSNDITIVKQSILDLKETGS</sequence>
<accession>A0A1B6FMK5</accession>
<gene>
    <name evidence="1" type="ORF">g.17612</name>
</gene>
<name>A0A1B6FMK5_9HEMI</name>
<dbReference type="AlphaFoldDB" id="A0A1B6FMK5"/>
<proteinExistence type="predicted"/>
<dbReference type="EMBL" id="GECZ01018367">
    <property type="protein sequence ID" value="JAS51402.1"/>
    <property type="molecule type" value="Transcribed_RNA"/>
</dbReference>
<reference evidence="1" key="1">
    <citation type="submission" date="2015-11" db="EMBL/GenBank/DDBJ databases">
        <title>De novo transcriptome assembly of four potential Pierce s Disease insect vectors from Arizona vineyards.</title>
        <authorList>
            <person name="Tassone E.E."/>
        </authorList>
    </citation>
    <scope>NUCLEOTIDE SEQUENCE</scope>
</reference>
<feature type="non-terminal residue" evidence="1">
    <location>
        <position position="1"/>
    </location>
</feature>